<feature type="transmembrane region" description="Helical" evidence="2">
    <location>
        <begin position="700"/>
        <end position="723"/>
    </location>
</feature>
<keyword evidence="2" id="KW-0472">Membrane</keyword>
<comment type="caution">
    <text evidence="3">The sequence shown here is derived from an EMBL/GenBank/DDBJ whole genome shotgun (WGS) entry which is preliminary data.</text>
</comment>
<feature type="transmembrane region" description="Helical" evidence="2">
    <location>
        <begin position="730"/>
        <end position="751"/>
    </location>
</feature>
<dbReference type="Proteomes" id="UP000663889">
    <property type="component" value="Unassembled WGS sequence"/>
</dbReference>
<gene>
    <name evidence="3" type="ORF">SEV965_LOCUS3917</name>
</gene>
<organism evidence="3 4">
    <name type="scientific">Rotaria sordida</name>
    <dbReference type="NCBI Taxonomy" id="392033"/>
    <lineage>
        <taxon>Eukaryota</taxon>
        <taxon>Metazoa</taxon>
        <taxon>Spiralia</taxon>
        <taxon>Gnathifera</taxon>
        <taxon>Rotifera</taxon>
        <taxon>Eurotatoria</taxon>
        <taxon>Bdelloidea</taxon>
        <taxon>Philodinida</taxon>
        <taxon>Philodinidae</taxon>
        <taxon>Rotaria</taxon>
    </lineage>
</organism>
<evidence type="ECO:0000256" key="1">
    <source>
        <dbReference type="SAM" id="MobiDB-lite"/>
    </source>
</evidence>
<evidence type="ECO:0000256" key="2">
    <source>
        <dbReference type="SAM" id="Phobius"/>
    </source>
</evidence>
<keyword evidence="2" id="KW-0812">Transmembrane</keyword>
<evidence type="ECO:0000313" key="4">
    <source>
        <dbReference type="Proteomes" id="UP000663889"/>
    </source>
</evidence>
<reference evidence="3" key="1">
    <citation type="submission" date="2021-02" db="EMBL/GenBank/DDBJ databases">
        <authorList>
            <person name="Nowell W R."/>
        </authorList>
    </citation>
    <scope>NUCLEOTIDE SEQUENCE</scope>
</reference>
<accession>A0A813WWS6</accession>
<protein>
    <submittedName>
        <fullName evidence="3">Uncharacterized protein</fullName>
    </submittedName>
</protein>
<proteinExistence type="predicted"/>
<keyword evidence="2" id="KW-1133">Transmembrane helix</keyword>
<feature type="region of interest" description="Disordered" evidence="1">
    <location>
        <begin position="19"/>
        <end position="47"/>
    </location>
</feature>
<sequence length="789" mass="91185">MILITINLIFTDIYLHNPRGSNNRHNEQTRERANPKLSFDSQNNNRGGYNVGDNGTMYYYSNSILPIQWTNQHSCNDVNADCTILFQYTCSDTLRDGKSTVTIPLSVDGENNSTYRLTEDLTSYLNCGVRSRNKNLFTANQPLQGNSSNYTRQNPGGTRYGYECPEERDYYPYWQPTNWIDIAILTNRQDLCSYYRQNSQNVQSRFACTFVTKADLMKAHDLKIILPNNKEACETFNNPLLNGIKPRWIEFPSHNQPPPECYAPSYTRENHLGDVYGSDMPVFNWTLPNISAKKCVLRVRYNISTGDYDGWNTSSTSNNGNLYIMKEFFPNESIAERRGYRYQTNPEIKLFDSIDLTFQLAINTAQYGRVFQDRSFIFEIRQRPSEYQDKPIYNLNVRGRRGNIVQVYPAVEYDFVPNRLEIPPNSYVHIQWIGSNTTPQGDGQGNQQIDRNNLLLLTNRMVNPNWNQFEYLNSTGLLTANIPALLNQTNFLNLSLNDRRRLAASGQNTDPLLYNASAYFDLGARLISAESAGVYHYVSTRNNDFSNRDQKGRVIVQPFQFKYQLIGQNTHTMKLENAILTFPANCVNKTISVKFSQFSRDQLSKILPKNGQNIVAKETLFDNVYVIEPHEHRFSSNIEFEIPLKEFNDNEKNIDVLQFEPRNGVYLKLPTTFDTNNRMLKFRSDTAGVFVFVERSSSPIWIAGVVIPIVLIIIIVISTIVYFKFSPNSISFRMLAVCVVTPIFLVTMEIFNHGKEQTFYEYRNRILHYHSFDILELRRKPCQATKKYS</sequence>
<dbReference type="EMBL" id="CAJNOU010000105">
    <property type="protein sequence ID" value="CAF0867168.1"/>
    <property type="molecule type" value="Genomic_DNA"/>
</dbReference>
<dbReference type="AlphaFoldDB" id="A0A813WWS6"/>
<dbReference type="InterPro" id="IPR053320">
    <property type="entry name" value="Protein_DD3-3_O-glyco"/>
</dbReference>
<feature type="compositionally biased region" description="Basic and acidic residues" evidence="1">
    <location>
        <begin position="24"/>
        <end position="34"/>
    </location>
</feature>
<evidence type="ECO:0000313" key="3">
    <source>
        <dbReference type="EMBL" id="CAF0867168.1"/>
    </source>
</evidence>
<dbReference type="PANTHER" id="PTHR35170:SF1">
    <property type="entry name" value="PROTEIN DD3-3"/>
    <property type="match status" value="1"/>
</dbReference>
<dbReference type="PANTHER" id="PTHR35170">
    <property type="entry name" value="PROTEIN DD3-3"/>
    <property type="match status" value="1"/>
</dbReference>
<name>A0A813WWS6_9BILA</name>